<dbReference type="Gene3D" id="3.40.50.2000">
    <property type="entry name" value="Glycogen Phosphorylase B"/>
    <property type="match status" value="1"/>
</dbReference>
<dbReference type="Proteomes" id="UP001225356">
    <property type="component" value="Unassembled WGS sequence"/>
</dbReference>
<keyword evidence="2" id="KW-0808">Transferase</keyword>
<organism evidence="2 3">
    <name type="scientific">Streptosporangium lutulentum</name>
    <dbReference type="NCBI Taxonomy" id="1461250"/>
    <lineage>
        <taxon>Bacteria</taxon>
        <taxon>Bacillati</taxon>
        <taxon>Actinomycetota</taxon>
        <taxon>Actinomycetes</taxon>
        <taxon>Streptosporangiales</taxon>
        <taxon>Streptosporangiaceae</taxon>
        <taxon>Streptosporangium</taxon>
    </lineage>
</organism>
<comment type="caution">
    <text evidence="2">The sequence shown here is derived from an EMBL/GenBank/DDBJ whole genome shotgun (WGS) entry which is preliminary data.</text>
</comment>
<gene>
    <name evidence="2" type="ORF">J2853_006403</name>
</gene>
<proteinExistence type="predicted"/>
<dbReference type="GO" id="GO:0016740">
    <property type="term" value="F:transferase activity"/>
    <property type="evidence" value="ECO:0007669"/>
    <property type="project" value="UniProtKB-KW"/>
</dbReference>
<dbReference type="EMBL" id="JAUSQU010000001">
    <property type="protein sequence ID" value="MDP9847192.1"/>
    <property type="molecule type" value="Genomic_DNA"/>
</dbReference>
<evidence type="ECO:0000259" key="1">
    <source>
        <dbReference type="Pfam" id="PF04101"/>
    </source>
</evidence>
<keyword evidence="3" id="KW-1185">Reference proteome</keyword>
<feature type="domain" description="Glycosyl transferase family 28 C-terminal" evidence="1">
    <location>
        <begin position="5"/>
        <end position="150"/>
    </location>
</feature>
<dbReference type="InterPro" id="IPR007235">
    <property type="entry name" value="Glyco_trans_28_C"/>
</dbReference>
<evidence type="ECO:0000313" key="3">
    <source>
        <dbReference type="Proteomes" id="UP001225356"/>
    </source>
</evidence>
<evidence type="ECO:0000313" key="2">
    <source>
        <dbReference type="EMBL" id="MDP9847192.1"/>
    </source>
</evidence>
<reference evidence="2 3" key="1">
    <citation type="submission" date="2023-07" db="EMBL/GenBank/DDBJ databases">
        <title>Sequencing the genomes of 1000 actinobacteria strains.</title>
        <authorList>
            <person name="Klenk H.-P."/>
        </authorList>
    </citation>
    <scope>NUCLEOTIDE SEQUENCE [LARGE SCALE GENOMIC DNA]</scope>
    <source>
        <strain evidence="2 3">DSM 46740</strain>
    </source>
</reference>
<protein>
    <submittedName>
        <fullName evidence="2">UDP-N-acetylglucosamine transferase subunit ALG13</fullName>
    </submittedName>
</protein>
<accession>A0ABT9QKD7</accession>
<dbReference type="RefSeq" id="WP_307564253.1">
    <property type="nucleotide sequence ID" value="NZ_JAUSQU010000001.1"/>
</dbReference>
<dbReference type="SUPFAM" id="SSF53756">
    <property type="entry name" value="UDP-Glycosyltransferase/glycogen phosphorylase"/>
    <property type="match status" value="1"/>
</dbReference>
<sequence length="184" mass="20566">MSTLVFVTVGTDHHRFDRLMDWLEEWLLAQEPGRVRCVVQHGTSRPPVRAECHALLPHQEVQTLFATCDVVVCQGGPGSIMEAREAGRLPIVVPRIARLREVVDDHQVAFARHLARLGKVAPAETAQDLRDLLDHALRDPSAYRADPQEASGAEAVERAGKLIDELLLAPRARRSLLTRRLRRG</sequence>
<dbReference type="Pfam" id="PF04101">
    <property type="entry name" value="Glyco_tran_28_C"/>
    <property type="match status" value="1"/>
</dbReference>
<name>A0ABT9QKD7_9ACTN</name>